<dbReference type="EMBL" id="BSOW01000001">
    <property type="protein sequence ID" value="GLR83292.1"/>
    <property type="molecule type" value="Genomic_DNA"/>
</dbReference>
<dbReference type="Proteomes" id="UP001156905">
    <property type="component" value="Unassembled WGS sequence"/>
</dbReference>
<organism evidence="2 3">
    <name type="scientific">Bradyrhizobium iriomotense</name>
    <dbReference type="NCBI Taxonomy" id="441950"/>
    <lineage>
        <taxon>Bacteria</taxon>
        <taxon>Pseudomonadati</taxon>
        <taxon>Pseudomonadota</taxon>
        <taxon>Alphaproteobacteria</taxon>
        <taxon>Hyphomicrobiales</taxon>
        <taxon>Nitrobacteraceae</taxon>
        <taxon>Bradyrhizobium</taxon>
    </lineage>
</organism>
<evidence type="ECO:0000313" key="2">
    <source>
        <dbReference type="EMBL" id="GLR83292.1"/>
    </source>
</evidence>
<name>A0ABQ6AM11_9BRAD</name>
<evidence type="ECO:0000313" key="3">
    <source>
        <dbReference type="Proteomes" id="UP001156905"/>
    </source>
</evidence>
<sequence length="96" mass="10557">MVARKRLAPTRVHYPHHHGRARGTQLWLEAPAALPRFSFSARKAGQGLVDLSARSRKPSVTPALTDADRRAIADILASVTVEGDRYPAHLQARVGR</sequence>
<proteinExistence type="predicted"/>
<accession>A0ABQ6AM11</accession>
<feature type="region of interest" description="Disordered" evidence="1">
    <location>
        <begin position="1"/>
        <end position="20"/>
    </location>
</feature>
<comment type="caution">
    <text evidence="2">The sequence shown here is derived from an EMBL/GenBank/DDBJ whole genome shotgun (WGS) entry which is preliminary data.</text>
</comment>
<gene>
    <name evidence="2" type="ORF">GCM10007857_00020</name>
</gene>
<evidence type="ECO:0000256" key="1">
    <source>
        <dbReference type="SAM" id="MobiDB-lite"/>
    </source>
</evidence>
<reference evidence="3" key="1">
    <citation type="journal article" date="2019" name="Int. J. Syst. Evol. Microbiol.">
        <title>The Global Catalogue of Microorganisms (GCM) 10K type strain sequencing project: providing services to taxonomists for standard genome sequencing and annotation.</title>
        <authorList>
            <consortium name="The Broad Institute Genomics Platform"/>
            <consortium name="The Broad Institute Genome Sequencing Center for Infectious Disease"/>
            <person name="Wu L."/>
            <person name="Ma J."/>
        </authorList>
    </citation>
    <scope>NUCLEOTIDE SEQUENCE [LARGE SCALE GENOMIC DNA]</scope>
    <source>
        <strain evidence="3">NBRC 102520</strain>
    </source>
</reference>
<keyword evidence="3" id="KW-1185">Reference proteome</keyword>
<protein>
    <submittedName>
        <fullName evidence="2">Uncharacterized protein</fullName>
    </submittedName>
</protein>